<evidence type="ECO:0000256" key="1">
    <source>
        <dbReference type="SAM" id="Phobius"/>
    </source>
</evidence>
<keyword evidence="1" id="KW-0472">Membrane</keyword>
<feature type="signal peptide" evidence="2">
    <location>
        <begin position="1"/>
        <end position="30"/>
    </location>
</feature>
<feature type="chain" id="PRO_5045667418" evidence="2">
    <location>
        <begin position="31"/>
        <end position="211"/>
    </location>
</feature>
<keyword evidence="1" id="KW-1133">Transmembrane helix</keyword>
<sequence>MNQRIIEPKNCSIQMSVWVILSLIVIDATLTPHDFPSFQLTSNTVSATTGYGLPGPITTAFVNNQTGPTSSECVVEWIHDGSDFNTSFPTEQRLMVVVPLDLHGHNLTVNMTIQAYSCAGAGPPSIVSGFCVSPLLPPPQTNPPPQSCIQIQTFFLLGIMIGVLAFVVLVLIIAYFLRKRTHANILTKLDRPSITTTYKDSPECLLFNGNV</sequence>
<keyword evidence="1" id="KW-0812">Transmembrane</keyword>
<keyword evidence="4" id="KW-1185">Reference proteome</keyword>
<proteinExistence type="predicted"/>
<keyword evidence="2" id="KW-0732">Signal</keyword>
<dbReference type="EMBL" id="CAWYQH010000068">
    <property type="protein sequence ID" value="CAK8679920.1"/>
    <property type="molecule type" value="Genomic_DNA"/>
</dbReference>
<evidence type="ECO:0000313" key="3">
    <source>
        <dbReference type="EMBL" id="CAK8679920.1"/>
    </source>
</evidence>
<name>A0ABP0FN71_CLALP</name>
<organism evidence="3 4">
    <name type="scientific">Clavelina lepadiformis</name>
    <name type="common">Light-bulb sea squirt</name>
    <name type="synonym">Ascidia lepadiformis</name>
    <dbReference type="NCBI Taxonomy" id="159417"/>
    <lineage>
        <taxon>Eukaryota</taxon>
        <taxon>Metazoa</taxon>
        <taxon>Chordata</taxon>
        <taxon>Tunicata</taxon>
        <taxon>Ascidiacea</taxon>
        <taxon>Aplousobranchia</taxon>
        <taxon>Clavelinidae</taxon>
        <taxon>Clavelina</taxon>
    </lineage>
</organism>
<comment type="caution">
    <text evidence="3">The sequence shown here is derived from an EMBL/GenBank/DDBJ whole genome shotgun (WGS) entry which is preliminary data.</text>
</comment>
<dbReference type="Proteomes" id="UP001642483">
    <property type="component" value="Unassembled WGS sequence"/>
</dbReference>
<evidence type="ECO:0000313" key="4">
    <source>
        <dbReference type="Proteomes" id="UP001642483"/>
    </source>
</evidence>
<accession>A0ABP0FN71</accession>
<feature type="transmembrane region" description="Helical" evidence="1">
    <location>
        <begin position="154"/>
        <end position="177"/>
    </location>
</feature>
<reference evidence="3 4" key="1">
    <citation type="submission" date="2024-02" db="EMBL/GenBank/DDBJ databases">
        <authorList>
            <person name="Daric V."/>
            <person name="Darras S."/>
        </authorList>
    </citation>
    <scope>NUCLEOTIDE SEQUENCE [LARGE SCALE GENOMIC DNA]</scope>
</reference>
<protein>
    <submittedName>
        <fullName evidence="3">Uncharacterized protein</fullName>
    </submittedName>
</protein>
<evidence type="ECO:0000256" key="2">
    <source>
        <dbReference type="SAM" id="SignalP"/>
    </source>
</evidence>
<gene>
    <name evidence="3" type="ORF">CVLEPA_LOCUS10164</name>
</gene>